<dbReference type="AlphaFoldDB" id="A0A2M7W4L3"/>
<evidence type="ECO:0000313" key="5">
    <source>
        <dbReference type="Proteomes" id="UP000230137"/>
    </source>
</evidence>
<evidence type="ECO:0000313" key="4">
    <source>
        <dbReference type="EMBL" id="PJA20758.1"/>
    </source>
</evidence>
<dbReference type="GO" id="GO:1990904">
    <property type="term" value="C:ribonucleoprotein complex"/>
    <property type="evidence" value="ECO:0007669"/>
    <property type="project" value="UniProtKB-KW"/>
</dbReference>
<dbReference type="SUPFAM" id="SSF50249">
    <property type="entry name" value="Nucleic acid-binding proteins"/>
    <property type="match status" value="1"/>
</dbReference>
<dbReference type="Gene3D" id="2.40.50.140">
    <property type="entry name" value="Nucleic acid-binding proteins"/>
    <property type="match status" value="1"/>
</dbReference>
<dbReference type="EMBL" id="PFQF01000015">
    <property type="protein sequence ID" value="PJA20758.1"/>
    <property type="molecule type" value="Genomic_DNA"/>
</dbReference>
<name>A0A2M7W4L3_9BACT</name>
<dbReference type="GO" id="GO:0006412">
    <property type="term" value="P:translation"/>
    <property type="evidence" value="ECO:0007669"/>
    <property type="project" value="InterPro"/>
</dbReference>
<proteinExistence type="inferred from homology"/>
<comment type="similarity">
    <text evidence="1">Belongs to the universal ribosomal protein uS17 family.</text>
</comment>
<evidence type="ECO:0000256" key="2">
    <source>
        <dbReference type="ARBA" id="ARBA00022980"/>
    </source>
</evidence>
<organism evidence="4 5">
    <name type="scientific">Candidatus Berkelbacteria bacterium CG_4_10_14_0_2_um_filter_35_9_33_12</name>
    <dbReference type="NCBI Taxonomy" id="1974499"/>
    <lineage>
        <taxon>Bacteria</taxon>
        <taxon>Candidatus Berkelbacteria</taxon>
    </lineage>
</organism>
<dbReference type="InterPro" id="IPR000266">
    <property type="entry name" value="Ribosomal_uS17"/>
</dbReference>
<dbReference type="GO" id="GO:0005840">
    <property type="term" value="C:ribosome"/>
    <property type="evidence" value="ECO:0007669"/>
    <property type="project" value="UniProtKB-KW"/>
</dbReference>
<dbReference type="GO" id="GO:0003735">
    <property type="term" value="F:structural constituent of ribosome"/>
    <property type="evidence" value="ECO:0007669"/>
    <property type="project" value="InterPro"/>
</dbReference>
<sequence length="74" mass="8928">MKKINGTITKIIDQRTYKVQTLRRKKHPLYSKYYSITKNYLVDKGEINKNLEIGKKVQFVDCRPISKRKKWKLI</sequence>
<dbReference type="Pfam" id="PF00366">
    <property type="entry name" value="Ribosomal_S17"/>
    <property type="match status" value="1"/>
</dbReference>
<comment type="caution">
    <text evidence="4">The sequence shown here is derived from an EMBL/GenBank/DDBJ whole genome shotgun (WGS) entry which is preliminary data.</text>
</comment>
<evidence type="ECO:0000256" key="3">
    <source>
        <dbReference type="ARBA" id="ARBA00023274"/>
    </source>
</evidence>
<dbReference type="Proteomes" id="UP000230137">
    <property type="component" value="Unassembled WGS sequence"/>
</dbReference>
<evidence type="ECO:0000256" key="1">
    <source>
        <dbReference type="ARBA" id="ARBA00010254"/>
    </source>
</evidence>
<gene>
    <name evidence="4" type="primary">rpsQ</name>
    <name evidence="4" type="ORF">COX60_00745</name>
</gene>
<reference evidence="5" key="1">
    <citation type="submission" date="2017-09" db="EMBL/GenBank/DDBJ databases">
        <title>Depth-based differentiation of microbial function through sediment-hosted aquifers and enrichment of novel symbionts in the deep terrestrial subsurface.</title>
        <authorList>
            <person name="Probst A.J."/>
            <person name="Ladd B."/>
            <person name="Jarett J.K."/>
            <person name="Geller-Mcgrath D.E."/>
            <person name="Sieber C.M.K."/>
            <person name="Emerson J.B."/>
            <person name="Anantharaman K."/>
            <person name="Thomas B.C."/>
            <person name="Malmstrom R."/>
            <person name="Stieglmeier M."/>
            <person name="Klingl A."/>
            <person name="Woyke T."/>
            <person name="Ryan C.M."/>
            <person name="Banfield J.F."/>
        </authorList>
    </citation>
    <scope>NUCLEOTIDE SEQUENCE [LARGE SCALE GENOMIC DNA]</scope>
</reference>
<protein>
    <submittedName>
        <fullName evidence="4">30S ribosomal protein S17</fullName>
    </submittedName>
</protein>
<keyword evidence="3" id="KW-0687">Ribonucleoprotein</keyword>
<dbReference type="InterPro" id="IPR012340">
    <property type="entry name" value="NA-bd_OB-fold"/>
</dbReference>
<accession>A0A2M7W4L3</accession>
<keyword evidence="2 4" id="KW-0689">Ribosomal protein</keyword>